<dbReference type="Proteomes" id="UP001604277">
    <property type="component" value="Unassembled WGS sequence"/>
</dbReference>
<keyword evidence="5" id="KW-1185">Reference proteome</keyword>
<evidence type="ECO:0000256" key="1">
    <source>
        <dbReference type="ARBA" id="ARBA00007626"/>
    </source>
</evidence>
<evidence type="ECO:0000256" key="2">
    <source>
        <dbReference type="ARBA" id="ARBA00022737"/>
    </source>
</evidence>
<sequence>MTSNGFEPDVVTYGTLIQGLCKAGRVEVASRLLRSIQMKGMVLTPHAYNHVIQALLKRKRTKEAMRLFREMEEKSDLLDAISYKIIFRGLCSTGGSIGEAVDFAFEMIERGYIPEFSSFYMLAEGLRALNMDEVLIKPPGKNMIRPPPRFQTPFSFLYTLLTLSSSPLSTTYYSDGVKRSETPSLYTSSPSQILVPSSPLSDEETIKSVVGFDGAKDGCPQQHQHPYAQHQNLGFLLVEFEEQLQQYLYSTTRRNGIWLGWRGTMVRDGHWRHWITLRINTWFVGTIGWPRWHVEPALRTNLWVQVKSNIPLERLLLLLAFMLDEAIDPKLSL</sequence>
<dbReference type="NCBIfam" id="TIGR00756">
    <property type="entry name" value="PPR"/>
    <property type="match status" value="2"/>
</dbReference>
<dbReference type="InterPro" id="IPR050667">
    <property type="entry name" value="PPR-containing_protein"/>
</dbReference>
<dbReference type="Gene3D" id="1.25.40.10">
    <property type="entry name" value="Tetratricopeptide repeat domain"/>
    <property type="match status" value="2"/>
</dbReference>
<accession>A0ABD1RJZ2</accession>
<dbReference type="PANTHER" id="PTHR47939">
    <property type="entry name" value="MEMBRANE-ASSOCIATED SALT-INDUCIBLE PROTEIN-LIKE"/>
    <property type="match status" value="1"/>
</dbReference>
<evidence type="ECO:0000256" key="3">
    <source>
        <dbReference type="PROSITE-ProRule" id="PRU00708"/>
    </source>
</evidence>
<dbReference type="Pfam" id="PF13041">
    <property type="entry name" value="PPR_2"/>
    <property type="match status" value="1"/>
</dbReference>
<comment type="caution">
    <text evidence="4">The sequence shown here is derived from an EMBL/GenBank/DDBJ whole genome shotgun (WGS) entry which is preliminary data.</text>
</comment>
<reference evidence="5" key="1">
    <citation type="submission" date="2024-07" db="EMBL/GenBank/DDBJ databases">
        <title>Two chromosome-level genome assemblies of Korean endemic species Abeliophyllum distichum and Forsythia ovata (Oleaceae).</title>
        <authorList>
            <person name="Jang H."/>
        </authorList>
    </citation>
    <scope>NUCLEOTIDE SEQUENCE [LARGE SCALE GENOMIC DNA]</scope>
</reference>
<organism evidence="4 5">
    <name type="scientific">Forsythia ovata</name>
    <dbReference type="NCBI Taxonomy" id="205694"/>
    <lineage>
        <taxon>Eukaryota</taxon>
        <taxon>Viridiplantae</taxon>
        <taxon>Streptophyta</taxon>
        <taxon>Embryophyta</taxon>
        <taxon>Tracheophyta</taxon>
        <taxon>Spermatophyta</taxon>
        <taxon>Magnoliopsida</taxon>
        <taxon>eudicotyledons</taxon>
        <taxon>Gunneridae</taxon>
        <taxon>Pentapetalae</taxon>
        <taxon>asterids</taxon>
        <taxon>lamiids</taxon>
        <taxon>Lamiales</taxon>
        <taxon>Oleaceae</taxon>
        <taxon>Forsythieae</taxon>
        <taxon>Forsythia</taxon>
    </lineage>
</organism>
<feature type="repeat" description="PPR" evidence="3">
    <location>
        <begin position="9"/>
        <end position="43"/>
    </location>
</feature>
<proteinExistence type="inferred from homology"/>
<evidence type="ECO:0000313" key="4">
    <source>
        <dbReference type="EMBL" id="KAL2488720.1"/>
    </source>
</evidence>
<dbReference type="EMBL" id="JBFOLJ010000012">
    <property type="protein sequence ID" value="KAL2488720.1"/>
    <property type="molecule type" value="Genomic_DNA"/>
</dbReference>
<dbReference type="AlphaFoldDB" id="A0ABD1RJZ2"/>
<protein>
    <recommendedName>
        <fullName evidence="6">Pentatricopeptide repeat-containing protein</fullName>
    </recommendedName>
</protein>
<evidence type="ECO:0008006" key="6">
    <source>
        <dbReference type="Google" id="ProtNLM"/>
    </source>
</evidence>
<comment type="similarity">
    <text evidence="1">Belongs to the PPR family. P subfamily.</text>
</comment>
<dbReference type="PANTHER" id="PTHR47939:SF13">
    <property type="entry name" value="OS03G0201400 PROTEIN"/>
    <property type="match status" value="1"/>
</dbReference>
<dbReference type="InterPro" id="IPR002885">
    <property type="entry name" value="PPR_rpt"/>
</dbReference>
<feature type="repeat" description="PPR" evidence="3">
    <location>
        <begin position="44"/>
        <end position="74"/>
    </location>
</feature>
<dbReference type="PROSITE" id="PS51375">
    <property type="entry name" value="PPR"/>
    <property type="match status" value="3"/>
</dbReference>
<name>A0ABD1RJZ2_9LAMI</name>
<feature type="repeat" description="PPR" evidence="3">
    <location>
        <begin position="79"/>
        <end position="114"/>
    </location>
</feature>
<gene>
    <name evidence="4" type="ORF">Fot_42012</name>
</gene>
<keyword evidence="2" id="KW-0677">Repeat</keyword>
<dbReference type="Pfam" id="PF12854">
    <property type="entry name" value="PPR_1"/>
    <property type="match status" value="1"/>
</dbReference>
<evidence type="ECO:0000313" key="5">
    <source>
        <dbReference type="Proteomes" id="UP001604277"/>
    </source>
</evidence>
<dbReference type="InterPro" id="IPR011990">
    <property type="entry name" value="TPR-like_helical_dom_sf"/>
</dbReference>